<proteinExistence type="predicted"/>
<evidence type="ECO:0000313" key="3">
    <source>
        <dbReference type="EMBL" id="GAB1319625.1"/>
    </source>
</evidence>
<evidence type="ECO:0000256" key="2">
    <source>
        <dbReference type="SAM" id="MobiDB-lite"/>
    </source>
</evidence>
<organism evidence="3 4">
    <name type="scientific">Madurella fahalii</name>
    <dbReference type="NCBI Taxonomy" id="1157608"/>
    <lineage>
        <taxon>Eukaryota</taxon>
        <taxon>Fungi</taxon>
        <taxon>Dikarya</taxon>
        <taxon>Ascomycota</taxon>
        <taxon>Pezizomycotina</taxon>
        <taxon>Sordariomycetes</taxon>
        <taxon>Sordariomycetidae</taxon>
        <taxon>Sordariales</taxon>
        <taxon>Sordariales incertae sedis</taxon>
        <taxon>Madurella</taxon>
    </lineage>
</organism>
<gene>
    <name evidence="3" type="ORF">MFIFM68171_09835</name>
</gene>
<protein>
    <submittedName>
        <fullName evidence="3">Uncharacterized protein</fullName>
    </submittedName>
</protein>
<dbReference type="GeneID" id="98180577"/>
<evidence type="ECO:0000256" key="1">
    <source>
        <dbReference type="SAM" id="Coils"/>
    </source>
</evidence>
<reference evidence="3 4" key="1">
    <citation type="submission" date="2024-09" db="EMBL/GenBank/DDBJ databases">
        <title>Itraconazole resistance in Madurella fahalii resulting from another homologue of gene encoding cytochrome P450 14-alpha sterol demethylase (CYP51).</title>
        <authorList>
            <person name="Yoshioka I."/>
            <person name="Fahal A.H."/>
            <person name="Kaneko S."/>
            <person name="Yaguchi T."/>
        </authorList>
    </citation>
    <scope>NUCLEOTIDE SEQUENCE [LARGE SCALE GENOMIC DNA]</scope>
    <source>
        <strain evidence="3 4">IFM 68171</strain>
    </source>
</reference>
<comment type="caution">
    <text evidence="3">The sequence shown here is derived from an EMBL/GenBank/DDBJ whole genome shotgun (WGS) entry which is preliminary data.</text>
</comment>
<dbReference type="EMBL" id="BAAFSV010000005">
    <property type="protein sequence ID" value="GAB1319625.1"/>
    <property type="molecule type" value="Genomic_DNA"/>
</dbReference>
<feature type="coiled-coil region" evidence="1">
    <location>
        <begin position="77"/>
        <end position="149"/>
    </location>
</feature>
<dbReference type="Proteomes" id="UP001628179">
    <property type="component" value="Unassembled WGS sequence"/>
</dbReference>
<keyword evidence="1" id="KW-0175">Coiled coil</keyword>
<evidence type="ECO:0000313" key="4">
    <source>
        <dbReference type="Proteomes" id="UP001628179"/>
    </source>
</evidence>
<keyword evidence="4" id="KW-1185">Reference proteome</keyword>
<name>A0ABQ0GPF9_9PEZI</name>
<feature type="compositionally biased region" description="Basic residues" evidence="2">
    <location>
        <begin position="15"/>
        <end position="24"/>
    </location>
</feature>
<sequence length="163" mass="18396">MAPKATEKVNSGGGHGKKPKHHRSALTGDGWASNSPSADASMFKPGSSNSDGEMASRWPLGHEISDQDVESEVNNLIKDMEKEIDDVAMDLANREKEVERREKEVQQLIETYKKEKMTLIMADMTYQDLLQENERLKEKEEKLAGTLKNYGLDWVLREIMGDT</sequence>
<dbReference type="RefSeq" id="XP_070921355.1">
    <property type="nucleotide sequence ID" value="XM_071065254.1"/>
</dbReference>
<feature type="region of interest" description="Disordered" evidence="2">
    <location>
        <begin position="1"/>
        <end position="67"/>
    </location>
</feature>
<accession>A0ABQ0GPF9</accession>